<reference evidence="2 3" key="1">
    <citation type="journal article" date="2016" name="Mol. Biol. Evol.">
        <title>Comparative Genomics of Early-Diverging Mushroom-Forming Fungi Provides Insights into the Origins of Lignocellulose Decay Capabilities.</title>
        <authorList>
            <person name="Nagy L.G."/>
            <person name="Riley R."/>
            <person name="Tritt A."/>
            <person name="Adam C."/>
            <person name="Daum C."/>
            <person name="Floudas D."/>
            <person name="Sun H."/>
            <person name="Yadav J.S."/>
            <person name="Pangilinan J."/>
            <person name="Larsson K.H."/>
            <person name="Matsuura K."/>
            <person name="Barry K."/>
            <person name="Labutti K."/>
            <person name="Kuo R."/>
            <person name="Ohm R.A."/>
            <person name="Bhattacharya S.S."/>
            <person name="Shirouzu T."/>
            <person name="Yoshinaga Y."/>
            <person name="Martin F.M."/>
            <person name="Grigoriev I.V."/>
            <person name="Hibbett D.S."/>
        </authorList>
    </citation>
    <scope>NUCLEOTIDE SEQUENCE [LARGE SCALE GENOMIC DNA]</scope>
    <source>
        <strain evidence="2 3">HHB9708</strain>
    </source>
</reference>
<name>A0A164QFW2_9AGAM</name>
<sequence>MDGRCSLLNLPPSYWNDIIHCRHKLAEFGNENSLAADFCRVPFRISIIGSLVNINLPLCNILGLSGDLDLKTGQPLFITISSSTHHIPKASVSVAPYTTVDGGLRSGSGSTSQFIGATEDLNAINDLIARANVALSKMNDVEMQMNTPSLGQTAFGDGDPRGNGNGEGTSTASSSWSFHLINLEIQVLQAPSLEIRVFPGCSQEWWKDVEGRKCCFSEQGQSCWLVALDHRAELEGDNKDRIAQAQMFDGSRDLTVYVALDNTHGNRPLNRLLPGARAALAFLPKTSAPVTTLKDSTSLYSKQMFKLVPFFDELFKCYKKQISAQYLNSFPGEFWLTSPSALREVACRRELRKRVGFTKLLSKRRENTLLPQEISSGLDSASEEDFEQRCHYVVEEFGAVDGLDVVFAEVQTSRIQFVPFSHEASSYLMGTESDIGEKLNTLYGQAGQFVLHADELRRMHGSFKEAVEVPVAQIKLVVHEHLDHLKMALKNALGNHFKGFFGPSMEYVIDKYIYDPVLASSYCRTADILNEQLANLWLRVSHHASAPPDELIAQFRETATYCETTILQNIRAGHESDMQIESDLNSLPSPPTSPVIPSEVTLQHSVNQLGALALGDPANNILWRLRRADYGCEILIGARIQVGYPVALQEFFHSYQPIILEHFLGAVQQGVRTGLKEWRLDLTDEDRQRIHEEYDRYNRESQQPAQSS</sequence>
<gene>
    <name evidence="2" type="ORF">SISNIDRAFT_489047</name>
</gene>
<evidence type="ECO:0000256" key="1">
    <source>
        <dbReference type="SAM" id="MobiDB-lite"/>
    </source>
</evidence>
<feature type="region of interest" description="Disordered" evidence="1">
    <location>
        <begin position="148"/>
        <end position="171"/>
    </location>
</feature>
<keyword evidence="3" id="KW-1185">Reference proteome</keyword>
<accession>A0A164QFW2</accession>
<protein>
    <submittedName>
        <fullName evidence="2">Uncharacterized protein</fullName>
    </submittedName>
</protein>
<dbReference type="Proteomes" id="UP000076722">
    <property type="component" value="Unassembled WGS sequence"/>
</dbReference>
<proteinExistence type="predicted"/>
<dbReference type="AlphaFoldDB" id="A0A164QFW2"/>
<dbReference type="EMBL" id="KV419426">
    <property type="protein sequence ID" value="KZS89616.1"/>
    <property type="molecule type" value="Genomic_DNA"/>
</dbReference>
<evidence type="ECO:0000313" key="3">
    <source>
        <dbReference type="Proteomes" id="UP000076722"/>
    </source>
</evidence>
<evidence type="ECO:0000313" key="2">
    <source>
        <dbReference type="EMBL" id="KZS89616.1"/>
    </source>
</evidence>
<organism evidence="2 3">
    <name type="scientific">Sistotremastrum niveocremeum HHB9708</name>
    <dbReference type="NCBI Taxonomy" id="1314777"/>
    <lineage>
        <taxon>Eukaryota</taxon>
        <taxon>Fungi</taxon>
        <taxon>Dikarya</taxon>
        <taxon>Basidiomycota</taxon>
        <taxon>Agaricomycotina</taxon>
        <taxon>Agaricomycetes</taxon>
        <taxon>Sistotremastrales</taxon>
        <taxon>Sistotremastraceae</taxon>
        <taxon>Sertulicium</taxon>
        <taxon>Sertulicium niveocremeum</taxon>
    </lineage>
</organism>